<dbReference type="EMBL" id="FUXI01000019">
    <property type="protein sequence ID" value="SJZ88296.1"/>
    <property type="molecule type" value="Genomic_DNA"/>
</dbReference>
<dbReference type="RefSeq" id="WP_144399545.1">
    <property type="nucleotide sequence ID" value="NZ_FUXI01000019.1"/>
</dbReference>
<evidence type="ECO:0000313" key="1">
    <source>
        <dbReference type="EMBL" id="SJZ88296.1"/>
    </source>
</evidence>
<name>A0A1T4PAL5_9ENTE</name>
<dbReference type="AlphaFoldDB" id="A0A1T4PAL5"/>
<keyword evidence="2" id="KW-1185">Reference proteome</keyword>
<reference evidence="1 2" key="1">
    <citation type="submission" date="2017-02" db="EMBL/GenBank/DDBJ databases">
        <authorList>
            <person name="Peterson S.W."/>
        </authorList>
    </citation>
    <scope>NUCLEOTIDE SEQUENCE [LARGE SCALE GENOMIC DNA]</scope>
    <source>
        <strain evidence="1 2">ATCC BAA-1030</strain>
    </source>
</reference>
<dbReference type="STRING" id="263852.SAMN02745116_01717"/>
<sequence>MYWEFDNDVEVINTMLRYISEISEMIERFKGDMKFYESDYAFRYALDIPLFQIQELTQSKLSDDFKSRFSDEVNFNSIRLNKNDLAHAYGVIDYEEKLWQNNSHSMSVYD</sequence>
<proteinExistence type="predicted"/>
<dbReference type="OrthoDB" id="9810538at2"/>
<evidence type="ECO:0000313" key="2">
    <source>
        <dbReference type="Proteomes" id="UP000190328"/>
    </source>
</evidence>
<gene>
    <name evidence="1" type="ORF">SAMN02745116_01717</name>
</gene>
<protein>
    <submittedName>
        <fullName evidence="1">Uncharacterized protein</fullName>
    </submittedName>
</protein>
<organism evidence="1 2">
    <name type="scientific">Pilibacter termitis</name>
    <dbReference type="NCBI Taxonomy" id="263852"/>
    <lineage>
        <taxon>Bacteria</taxon>
        <taxon>Bacillati</taxon>
        <taxon>Bacillota</taxon>
        <taxon>Bacilli</taxon>
        <taxon>Lactobacillales</taxon>
        <taxon>Enterococcaceae</taxon>
        <taxon>Pilibacter</taxon>
    </lineage>
</organism>
<accession>A0A1T4PAL5</accession>
<dbReference type="Proteomes" id="UP000190328">
    <property type="component" value="Unassembled WGS sequence"/>
</dbReference>